<feature type="transmembrane region" description="Helical" evidence="3">
    <location>
        <begin position="321"/>
        <end position="343"/>
    </location>
</feature>
<dbReference type="EMBL" id="OW150024">
    <property type="protein sequence ID" value="CAH2031090.1"/>
    <property type="molecule type" value="Genomic_DNA"/>
</dbReference>
<dbReference type="Gene3D" id="1.25.40.10">
    <property type="entry name" value="Tetratricopeptide repeat domain"/>
    <property type="match status" value="1"/>
</dbReference>
<feature type="transmembrane region" description="Helical" evidence="3">
    <location>
        <begin position="378"/>
        <end position="395"/>
    </location>
</feature>
<keyword evidence="1" id="KW-0677">Repeat</keyword>
<feature type="transmembrane region" description="Helical" evidence="3">
    <location>
        <begin position="224"/>
        <end position="244"/>
    </location>
</feature>
<dbReference type="Pfam" id="PF13231">
    <property type="entry name" value="PMT_2"/>
    <property type="match status" value="1"/>
</dbReference>
<dbReference type="RefSeq" id="WP_305731932.1">
    <property type="nucleotide sequence ID" value="NZ_OW150024.1"/>
</dbReference>
<keyword evidence="6" id="KW-1185">Reference proteome</keyword>
<proteinExistence type="predicted"/>
<dbReference type="InterPro" id="IPR052346">
    <property type="entry name" value="O-mannosyl-transferase_TMTC"/>
</dbReference>
<keyword evidence="3" id="KW-1133">Transmembrane helix</keyword>
<dbReference type="Proteomes" id="UP001295463">
    <property type="component" value="Chromosome"/>
</dbReference>
<evidence type="ECO:0000313" key="5">
    <source>
        <dbReference type="EMBL" id="CAH2031090.1"/>
    </source>
</evidence>
<organism evidence="5 6">
    <name type="scientific">Trichlorobacter ammonificans</name>
    <dbReference type="NCBI Taxonomy" id="2916410"/>
    <lineage>
        <taxon>Bacteria</taxon>
        <taxon>Pseudomonadati</taxon>
        <taxon>Thermodesulfobacteriota</taxon>
        <taxon>Desulfuromonadia</taxon>
        <taxon>Geobacterales</taxon>
        <taxon>Geobacteraceae</taxon>
        <taxon>Trichlorobacter</taxon>
    </lineage>
</organism>
<name>A0ABM9D786_9BACT</name>
<keyword evidence="2" id="KW-0802">TPR repeat</keyword>
<evidence type="ECO:0000256" key="2">
    <source>
        <dbReference type="ARBA" id="ARBA00022803"/>
    </source>
</evidence>
<protein>
    <submittedName>
        <fullName evidence="5">Membrane protein</fullName>
    </submittedName>
</protein>
<keyword evidence="3" id="KW-0472">Membrane</keyword>
<dbReference type="PANTHER" id="PTHR44227">
    <property type="match status" value="1"/>
</dbReference>
<evidence type="ECO:0000313" key="6">
    <source>
        <dbReference type="Proteomes" id="UP001295463"/>
    </source>
</evidence>
<dbReference type="InterPro" id="IPR011990">
    <property type="entry name" value="TPR-like_helical_dom_sf"/>
</dbReference>
<feature type="transmembrane region" description="Helical" evidence="3">
    <location>
        <begin position="349"/>
        <end position="369"/>
    </location>
</feature>
<feature type="domain" description="Glycosyltransferase RgtA/B/C/D-like" evidence="4">
    <location>
        <begin position="95"/>
        <end position="232"/>
    </location>
</feature>
<dbReference type="InterPro" id="IPR038731">
    <property type="entry name" value="RgtA/B/C-like"/>
</dbReference>
<accession>A0ABM9D786</accession>
<keyword evidence="3" id="KW-0812">Transmembrane</keyword>
<evidence type="ECO:0000259" key="4">
    <source>
        <dbReference type="Pfam" id="PF13231"/>
    </source>
</evidence>
<feature type="transmembrane region" description="Helical" evidence="3">
    <location>
        <begin position="292"/>
        <end position="312"/>
    </location>
</feature>
<dbReference type="PANTHER" id="PTHR44227:SF3">
    <property type="entry name" value="PROTEIN O-MANNOSYL-TRANSFERASE TMTC4"/>
    <property type="match status" value="1"/>
</dbReference>
<sequence>MQQNSKWDSLWREGRQSCLLLIMLVLLLYWPALNDTVNTVDDPHILNAYGINGHHTLARLFLPSGQFYYRPFIELSFYLDNLLWGLEPRFMHLENVLLHLFNTLLVYTISKRITALSSGGERIPLVSALIFALHPINTESVNWIAGRTDPLAAVSILLSLHFLLKGGESGRVRDLAVAGAAFWCALLTKETAVMLAPASLVLLAALRTSSVSSERLQQITRQVWWGYGVIFMVVAVVAGFRVLGRPTGSNNAFSMLIRQYDLWQVVRDCFTATGFYLKKLLVPVPLNFAIDVVHPAYAILGVLVVPLCWYLLKRRNIFSGFLLSALLFMIPPVVVMCAGLNWTPVAERYLYIPSAFFAIWCAGCIDTVLRDHSRSRPVALLLGAVVMVLAAVTFQRNLVWRDNLSLFEDAVKKSPRFGDVRNDLGLALVKAGRYDEAREHFEFAVAHAKRKRLQDIARMNLLNLDMQGKDAAEKIRMVEQVRNEQGDFHEGLLILHNSLLRQQLRVATKRESWAIYPKLVLLNDLLYRRTADPHYLYYNGQYLLILGEKQRAYQYFADVVRKVPFESELFVNSTKLMKLLDSAPAKQSVP</sequence>
<evidence type="ECO:0000256" key="1">
    <source>
        <dbReference type="ARBA" id="ARBA00022737"/>
    </source>
</evidence>
<gene>
    <name evidence="5" type="ORF">GEAMG1_1260</name>
</gene>
<evidence type="ECO:0000256" key="3">
    <source>
        <dbReference type="SAM" id="Phobius"/>
    </source>
</evidence>
<dbReference type="SUPFAM" id="SSF48452">
    <property type="entry name" value="TPR-like"/>
    <property type="match status" value="1"/>
</dbReference>
<reference evidence="5 6" key="1">
    <citation type="submission" date="2022-03" db="EMBL/GenBank/DDBJ databases">
        <authorList>
            <person name="Koch H."/>
        </authorList>
    </citation>
    <scope>NUCLEOTIDE SEQUENCE [LARGE SCALE GENOMIC DNA]</scope>
    <source>
        <strain evidence="5 6">G1</strain>
    </source>
</reference>